<dbReference type="NCBIfam" id="TIGR00722">
    <property type="entry name" value="ttdA_fumA_fumB"/>
    <property type="match status" value="1"/>
</dbReference>
<dbReference type="EMBL" id="SYVV01000004">
    <property type="protein sequence ID" value="TKG36870.1"/>
    <property type="molecule type" value="Genomic_DNA"/>
</dbReference>
<keyword evidence="5 10" id="KW-0004">4Fe-4S</keyword>
<dbReference type="NCBIfam" id="TIGR00723">
    <property type="entry name" value="ttdB_fumA_fumB"/>
    <property type="match status" value="1"/>
</dbReference>
<evidence type="ECO:0000256" key="7">
    <source>
        <dbReference type="ARBA" id="ARBA00023004"/>
    </source>
</evidence>
<keyword evidence="6 10" id="KW-0479">Metal-binding</keyword>
<dbReference type="GO" id="GO:0006091">
    <property type="term" value="P:generation of precursor metabolites and energy"/>
    <property type="evidence" value="ECO:0007669"/>
    <property type="project" value="InterPro"/>
</dbReference>
<dbReference type="InterPro" id="IPR036660">
    <property type="entry name" value="Fe-S_hydroAse_TtdB_cat_sf"/>
</dbReference>
<evidence type="ECO:0000256" key="8">
    <source>
        <dbReference type="ARBA" id="ARBA00023014"/>
    </source>
</evidence>
<evidence type="ECO:0000313" key="15">
    <source>
        <dbReference type="Proteomes" id="UP000235579"/>
    </source>
</evidence>
<evidence type="ECO:0000256" key="3">
    <source>
        <dbReference type="ARBA" id="ARBA00008876"/>
    </source>
</evidence>
<organism evidence="13 15">
    <name type="scientific">Vibrio tasmaniensis</name>
    <dbReference type="NCBI Taxonomy" id="212663"/>
    <lineage>
        <taxon>Bacteria</taxon>
        <taxon>Pseudomonadati</taxon>
        <taxon>Pseudomonadota</taxon>
        <taxon>Gammaproteobacteria</taxon>
        <taxon>Vibrionales</taxon>
        <taxon>Vibrionaceae</taxon>
        <taxon>Vibrio</taxon>
    </lineage>
</organism>
<comment type="similarity">
    <text evidence="3 10">Belongs to the class-I fumarase family.</text>
</comment>
<feature type="domain" description="Fe-S hydro-lyase tartrate dehydratase beta-type catalytic" evidence="12">
    <location>
        <begin position="288"/>
        <end position="489"/>
    </location>
</feature>
<reference evidence="13" key="2">
    <citation type="submission" date="2016-07" db="EMBL/GenBank/DDBJ databases">
        <authorList>
            <person name="Wan K."/>
            <person name="Booth B."/>
            <person name="Spirohn K."/>
            <person name="Hao T."/>
            <person name="Hu Y."/>
            <person name="Calderwood M."/>
            <person name="Hill D."/>
            <person name="Mohr S."/>
            <person name="Vidal M."/>
            <person name="Celniker S."/>
            <person name="Perrimon N."/>
        </authorList>
    </citation>
    <scope>NUCLEOTIDE SEQUENCE</scope>
    <source>
        <strain evidence="13">10N.222.48.A2</strain>
    </source>
</reference>
<evidence type="ECO:0000256" key="6">
    <source>
        <dbReference type="ARBA" id="ARBA00022723"/>
    </source>
</evidence>
<evidence type="ECO:0000256" key="4">
    <source>
        <dbReference type="ARBA" id="ARBA00011738"/>
    </source>
</evidence>
<dbReference type="AlphaFoldDB" id="A0A2N7NBZ1"/>
<gene>
    <name evidence="13" type="ORF">BCS92_04070</name>
    <name evidence="14" type="ORF">FC057_03035</name>
</gene>
<dbReference type="GO" id="GO:0051539">
    <property type="term" value="F:4 iron, 4 sulfur cluster binding"/>
    <property type="evidence" value="ECO:0007669"/>
    <property type="project" value="UniProtKB-UniRule"/>
</dbReference>
<dbReference type="Pfam" id="PF05681">
    <property type="entry name" value="Fumerase"/>
    <property type="match status" value="1"/>
</dbReference>
<comment type="function">
    <text evidence="10">Catalyzes the reversible hydration of fumarate to (S)-malate.</text>
</comment>
<dbReference type="EC" id="4.2.1.2" evidence="10"/>
<evidence type="ECO:0000259" key="12">
    <source>
        <dbReference type="Pfam" id="PF05683"/>
    </source>
</evidence>
<evidence type="ECO:0000256" key="9">
    <source>
        <dbReference type="ARBA" id="ARBA00023239"/>
    </source>
</evidence>
<dbReference type="Proteomes" id="UP000235579">
    <property type="component" value="Unassembled WGS sequence"/>
</dbReference>
<dbReference type="InterPro" id="IPR004646">
    <property type="entry name" value="Fe-S_hydro-lyase_TtdA-typ_cat"/>
</dbReference>
<feature type="domain" description="Fe-S hydro-lyase tartrate dehydratase alpha-type catalytic" evidence="11">
    <location>
        <begin position="12"/>
        <end position="284"/>
    </location>
</feature>
<evidence type="ECO:0000256" key="2">
    <source>
        <dbReference type="ARBA" id="ARBA00001966"/>
    </source>
</evidence>
<evidence type="ECO:0000256" key="1">
    <source>
        <dbReference type="ARBA" id="ARBA00000929"/>
    </source>
</evidence>
<reference evidence="15" key="1">
    <citation type="submission" date="2016-07" db="EMBL/GenBank/DDBJ databases">
        <title>Nontailed viruses are major unrecognized killers of bacteria in the ocean.</title>
        <authorList>
            <person name="Kauffman K."/>
            <person name="Hussain F."/>
            <person name="Yang J."/>
            <person name="Arevalo P."/>
            <person name="Brown J."/>
            <person name="Cutler M."/>
            <person name="Kelly L."/>
            <person name="Polz M.F."/>
        </authorList>
    </citation>
    <scope>NUCLEOTIDE SEQUENCE [LARGE SCALE GENOMIC DNA]</scope>
    <source>
        <strain evidence="15">10N.222.48.A2</strain>
    </source>
</reference>
<evidence type="ECO:0000313" key="16">
    <source>
        <dbReference type="Proteomes" id="UP000308018"/>
    </source>
</evidence>
<dbReference type="RefSeq" id="WP_102258591.1">
    <property type="nucleotide sequence ID" value="NZ_MDBP01000113.1"/>
</dbReference>
<dbReference type="Proteomes" id="UP000308018">
    <property type="component" value="Unassembled WGS sequence"/>
</dbReference>
<dbReference type="PIRSF" id="PIRSF001394">
    <property type="entry name" value="Fe_dep_fumar_hy"/>
    <property type="match status" value="1"/>
</dbReference>
<dbReference type="PANTHER" id="PTHR43351">
    <property type="entry name" value="L(+)-TARTRATE DEHYDRATASE SUBUNIT BETA"/>
    <property type="match status" value="1"/>
</dbReference>
<keyword evidence="8 10" id="KW-0411">Iron-sulfur</keyword>
<proteinExistence type="inferred from homology"/>
<dbReference type="Pfam" id="PF05683">
    <property type="entry name" value="Fumerase_C"/>
    <property type="match status" value="1"/>
</dbReference>
<dbReference type="InterPro" id="IPR004647">
    <property type="entry name" value="Fe-S_hydro-lyase_TtdB-typ_cat"/>
</dbReference>
<comment type="caution">
    <text evidence="13">The sequence shown here is derived from an EMBL/GenBank/DDBJ whole genome shotgun (WGS) entry which is preliminary data.</text>
</comment>
<comment type="cofactor">
    <cofactor evidence="2 10">
        <name>[4Fe-4S] cluster</name>
        <dbReference type="ChEBI" id="CHEBI:49883"/>
    </cofactor>
</comment>
<dbReference type="EMBL" id="MDBP01000113">
    <property type="protein sequence ID" value="PMP08249.1"/>
    <property type="molecule type" value="Genomic_DNA"/>
</dbReference>
<keyword evidence="9 10" id="KW-0456">Lyase</keyword>
<sequence length="505" mass="54597">MTVIRKQDVISSVADALQYISYYHPLDFVQALEKAYEKEESQAAKDAIAQILINSRMSAEGHRPICQDTGIVTCFVNIGMDVRWETDQTVQQMVDEGVRQAYNNPDNPLRASVLMDPAGKRINTKDNTPAVVHINMVPGNKVEIQIAAKGGGSENKTKMVMLNPSDDIAEWVEKTLPTMGAGWCPPGMLGIGIGGTAEKAAVLAKESLMEHIDIQELIDKGPENAEEELRLDIFNRVNKLGIGAQGLGGLTTVVDVKIKTAPTHAASKPVCLIPNCAATRHVHFTLDGSGPAELTPPKLEEWPDITWEAGANTRLVNLDEITKEDVQEWKTGETVLLSGKILTGRDAAHKRIQGMLESGEGLPEGVDLKGKFIYYVGPVDAVGDEAVGPAGPTTSTRMDKFTDMMLEETGIMGMIGKAERGPATVESIKQHKSVYLMAVGGAAYLVAKAIKKARVVAFEDLGMEAIYEFEVEDMPVTVAVDSNGVNAHQIGPDTWKVKIAEAEKA</sequence>
<keyword evidence="7 10" id="KW-0408">Iron</keyword>
<evidence type="ECO:0000259" key="11">
    <source>
        <dbReference type="Pfam" id="PF05681"/>
    </source>
</evidence>
<dbReference type="InterPro" id="IPR011167">
    <property type="entry name" value="Fe_dep_fumarate_hydratase"/>
</dbReference>
<evidence type="ECO:0000313" key="14">
    <source>
        <dbReference type="EMBL" id="TKG36870.1"/>
    </source>
</evidence>
<reference evidence="14 16" key="4">
    <citation type="submission" date="2019-04" db="EMBL/GenBank/DDBJ databases">
        <title>A reverse ecology approach based on a biological definition of microbial populations.</title>
        <authorList>
            <person name="Arevalo P."/>
            <person name="Vaninsberghe D."/>
            <person name="Elsherbini J."/>
            <person name="Gore J."/>
            <person name="Polz M."/>
        </authorList>
    </citation>
    <scope>NUCLEOTIDE SEQUENCE [LARGE SCALE GENOMIC DNA]</scope>
    <source>
        <strain evidence="14 16">10N.222.45.A8</strain>
    </source>
</reference>
<protein>
    <recommendedName>
        <fullName evidence="10">Fumarate hydratase class I</fullName>
        <ecNumber evidence="10">4.2.1.2</ecNumber>
    </recommendedName>
</protein>
<evidence type="ECO:0000256" key="10">
    <source>
        <dbReference type="PIRNR" id="PIRNR001394"/>
    </source>
</evidence>
<dbReference type="GO" id="GO:0046872">
    <property type="term" value="F:metal ion binding"/>
    <property type="evidence" value="ECO:0007669"/>
    <property type="project" value="UniProtKB-UniRule"/>
</dbReference>
<dbReference type="GO" id="GO:0004333">
    <property type="term" value="F:fumarate hydratase activity"/>
    <property type="evidence" value="ECO:0007669"/>
    <property type="project" value="UniProtKB-UniRule"/>
</dbReference>
<dbReference type="PANTHER" id="PTHR43351:SF2">
    <property type="entry name" value="L(+)-TARTRATE DEHYDRATASE SUBUNIT BETA-RELATED"/>
    <property type="match status" value="1"/>
</dbReference>
<evidence type="ECO:0000313" key="13">
    <source>
        <dbReference type="EMBL" id="PMP08249.1"/>
    </source>
</evidence>
<comment type="subunit">
    <text evidence="4 10">Homodimer.</text>
</comment>
<accession>A0A2N7NBZ1</accession>
<comment type="catalytic activity">
    <reaction evidence="1 10">
        <text>(S)-malate = fumarate + H2O</text>
        <dbReference type="Rhea" id="RHEA:12460"/>
        <dbReference type="ChEBI" id="CHEBI:15377"/>
        <dbReference type="ChEBI" id="CHEBI:15589"/>
        <dbReference type="ChEBI" id="CHEBI:29806"/>
        <dbReference type="EC" id="4.2.1.2"/>
    </reaction>
</comment>
<dbReference type="Gene3D" id="3.20.130.10">
    <property type="entry name" value="Fe-S hydro-lyase, tartrate dehydratase beta-type, catalytic domain"/>
    <property type="match status" value="1"/>
</dbReference>
<dbReference type="SUPFAM" id="SSF117457">
    <property type="entry name" value="FumA C-terminal domain-like"/>
    <property type="match status" value="1"/>
</dbReference>
<evidence type="ECO:0000256" key="5">
    <source>
        <dbReference type="ARBA" id="ARBA00022485"/>
    </source>
</evidence>
<reference evidence="13" key="3">
    <citation type="journal article" date="2018" name="Nature">
        <title>A major lineage of non-tailed dsDNA viruses as unrecognized killers of marine bacteria.</title>
        <authorList>
            <person name="Kauffman K.M."/>
            <person name="Hussain F.A."/>
            <person name="Yang J."/>
            <person name="Arevalo P."/>
            <person name="Brown J.M."/>
            <person name="Chang W.K."/>
            <person name="VanInsberghe D."/>
            <person name="Elsherbini J."/>
            <person name="Sharma R.S."/>
            <person name="Cutler M.B."/>
            <person name="Kelly L."/>
            <person name="Polz M.F."/>
        </authorList>
    </citation>
    <scope>NUCLEOTIDE SEQUENCE</scope>
    <source>
        <strain evidence="13">10N.222.48.A2</strain>
    </source>
</reference>
<name>A0A2N7NBZ1_9VIBR</name>